<evidence type="ECO:0000256" key="2">
    <source>
        <dbReference type="SAM" id="SignalP"/>
    </source>
</evidence>
<gene>
    <name evidence="3" type="ORF">GCK32_002524</name>
</gene>
<dbReference type="Proteomes" id="UP001331761">
    <property type="component" value="Unassembled WGS sequence"/>
</dbReference>
<dbReference type="AlphaFoldDB" id="A0AAN8FKL4"/>
<feature type="chain" id="PRO_5043021708" evidence="2">
    <location>
        <begin position="21"/>
        <end position="81"/>
    </location>
</feature>
<dbReference type="EMBL" id="WIXE01024159">
    <property type="protein sequence ID" value="KAK5965858.1"/>
    <property type="molecule type" value="Genomic_DNA"/>
</dbReference>
<sequence>MRTLSVIVILFVVCVLIVEPGKLPLRFKRQYYGSSGMGGMSGMGGGSQYGQMGSGGSQYGQMGGSQMGGGSPMGGMGGWGR</sequence>
<evidence type="ECO:0000313" key="3">
    <source>
        <dbReference type="EMBL" id="KAK5965858.1"/>
    </source>
</evidence>
<reference evidence="3 4" key="1">
    <citation type="submission" date="2019-10" db="EMBL/GenBank/DDBJ databases">
        <title>Assembly and Annotation for the nematode Trichostrongylus colubriformis.</title>
        <authorList>
            <person name="Martin J."/>
        </authorList>
    </citation>
    <scope>NUCLEOTIDE SEQUENCE [LARGE SCALE GENOMIC DNA]</scope>
    <source>
        <strain evidence="3">G859</strain>
        <tissue evidence="3">Whole worm</tissue>
    </source>
</reference>
<accession>A0AAN8FKL4</accession>
<organism evidence="3 4">
    <name type="scientific">Trichostrongylus colubriformis</name>
    <name type="common">Black scour worm</name>
    <dbReference type="NCBI Taxonomy" id="6319"/>
    <lineage>
        <taxon>Eukaryota</taxon>
        <taxon>Metazoa</taxon>
        <taxon>Ecdysozoa</taxon>
        <taxon>Nematoda</taxon>
        <taxon>Chromadorea</taxon>
        <taxon>Rhabditida</taxon>
        <taxon>Rhabditina</taxon>
        <taxon>Rhabditomorpha</taxon>
        <taxon>Strongyloidea</taxon>
        <taxon>Trichostrongylidae</taxon>
        <taxon>Trichostrongylus</taxon>
    </lineage>
</organism>
<keyword evidence="2" id="KW-0732">Signal</keyword>
<evidence type="ECO:0000256" key="1">
    <source>
        <dbReference type="SAM" id="MobiDB-lite"/>
    </source>
</evidence>
<comment type="caution">
    <text evidence="3">The sequence shown here is derived from an EMBL/GenBank/DDBJ whole genome shotgun (WGS) entry which is preliminary data.</text>
</comment>
<keyword evidence="4" id="KW-1185">Reference proteome</keyword>
<name>A0AAN8FKL4_TRICO</name>
<feature type="signal peptide" evidence="2">
    <location>
        <begin position="1"/>
        <end position="20"/>
    </location>
</feature>
<protein>
    <submittedName>
        <fullName evidence="3">Uncharacterized protein</fullName>
    </submittedName>
</protein>
<evidence type="ECO:0000313" key="4">
    <source>
        <dbReference type="Proteomes" id="UP001331761"/>
    </source>
</evidence>
<feature type="region of interest" description="Disordered" evidence="1">
    <location>
        <begin position="61"/>
        <end position="81"/>
    </location>
</feature>
<proteinExistence type="predicted"/>